<accession>A0A1I1FNW6</accession>
<dbReference type="EMBL" id="FOLG01000002">
    <property type="protein sequence ID" value="SFC00692.1"/>
    <property type="molecule type" value="Genomic_DNA"/>
</dbReference>
<gene>
    <name evidence="1" type="ORF">SAMN04488094_102217</name>
</gene>
<evidence type="ECO:0000313" key="1">
    <source>
        <dbReference type="EMBL" id="SFC00692.1"/>
    </source>
</evidence>
<protein>
    <submittedName>
        <fullName evidence="1">Uncharacterized protein</fullName>
    </submittedName>
</protein>
<name>A0A1I1FNW6_9RHOB</name>
<reference evidence="1 2" key="1">
    <citation type="submission" date="2016-10" db="EMBL/GenBank/DDBJ databases">
        <authorList>
            <person name="de Groot N.N."/>
        </authorList>
    </citation>
    <scope>NUCLEOTIDE SEQUENCE [LARGE SCALE GENOMIC DNA]</scope>
    <source>
        <strain evidence="1 2">DSM 19548</strain>
    </source>
</reference>
<proteinExistence type="predicted"/>
<organism evidence="1 2">
    <name type="scientific">Tropicimonas isoalkanivorans</name>
    <dbReference type="NCBI Taxonomy" id="441112"/>
    <lineage>
        <taxon>Bacteria</taxon>
        <taxon>Pseudomonadati</taxon>
        <taxon>Pseudomonadota</taxon>
        <taxon>Alphaproteobacteria</taxon>
        <taxon>Rhodobacterales</taxon>
        <taxon>Roseobacteraceae</taxon>
        <taxon>Tropicimonas</taxon>
    </lineage>
</organism>
<dbReference type="STRING" id="441112.SAMN04488094_102217"/>
<dbReference type="Proteomes" id="UP000198728">
    <property type="component" value="Unassembled WGS sequence"/>
</dbReference>
<keyword evidence="2" id="KW-1185">Reference proteome</keyword>
<sequence length="253" mass="28612">MVLTQSCDLVRRQGNFKAPYITIAAAKPFRGTIGEFFDQKSKVVKGAEFSFHSSSLVGKAKQLIERHVNNTEPEFFFLPKSGHPNIPEDLVVFLRLSVALRKEHYDALAEAKIAELADVFQAKLGWLKGNIYSRVATPDFEDRGLNAAEIKSGFYEQYIPKDTTVWLSALQAELLRKIVNERRKEIERDLSSEEVLEIIESEIPEDIQIIANNIVERLKKNKLLEGDHEAEKKFARVISNEPSLKSLVKSLGG</sequence>
<evidence type="ECO:0000313" key="2">
    <source>
        <dbReference type="Proteomes" id="UP000198728"/>
    </source>
</evidence>
<dbReference type="AlphaFoldDB" id="A0A1I1FNW6"/>